<organism evidence="7">
    <name type="scientific">Chrysotila carterae</name>
    <name type="common">Marine alga</name>
    <name type="synonym">Syracosphaera carterae</name>
    <dbReference type="NCBI Taxonomy" id="13221"/>
    <lineage>
        <taxon>Eukaryota</taxon>
        <taxon>Haptista</taxon>
        <taxon>Haptophyta</taxon>
        <taxon>Prymnesiophyceae</taxon>
        <taxon>Isochrysidales</taxon>
        <taxon>Isochrysidaceae</taxon>
        <taxon>Chrysotila</taxon>
    </lineage>
</organism>
<dbReference type="Pfam" id="PF00271">
    <property type="entry name" value="Helicase_C"/>
    <property type="match status" value="1"/>
</dbReference>
<dbReference type="InterPro" id="IPR001650">
    <property type="entry name" value="Helicase_C-like"/>
</dbReference>
<dbReference type="InterPro" id="IPR027417">
    <property type="entry name" value="P-loop_NTPase"/>
</dbReference>
<keyword evidence="2" id="KW-0378">Hydrolase</keyword>
<dbReference type="InterPro" id="IPR038718">
    <property type="entry name" value="SNF2-like_sf"/>
</dbReference>
<dbReference type="Gene3D" id="3.40.50.300">
    <property type="entry name" value="P-loop containing nucleotide triphosphate hydrolases"/>
    <property type="match status" value="1"/>
</dbReference>
<feature type="domain" description="Helicase C-terminal" evidence="6">
    <location>
        <begin position="694"/>
        <end position="851"/>
    </location>
</feature>
<evidence type="ECO:0000259" key="6">
    <source>
        <dbReference type="PROSITE" id="PS51194"/>
    </source>
</evidence>
<dbReference type="AlphaFoldDB" id="A0A7S4BGN6"/>
<evidence type="ECO:0008006" key="8">
    <source>
        <dbReference type="Google" id="ProtNLM"/>
    </source>
</evidence>
<dbReference type="GO" id="GO:0005524">
    <property type="term" value="F:ATP binding"/>
    <property type="evidence" value="ECO:0007669"/>
    <property type="project" value="UniProtKB-KW"/>
</dbReference>
<sequence length="944" mass="104588">MTPAQSNFEVIDLITPPDSPTRQLQSFAASIGSSHLLCESRAGTSDGHVQQLSSGSENEIENRKTALGKRKAIMQLTQHNCYECIPPEEESSSVLDECVIVAAPPSRRMGTDPLAHRASASGSTENDDEEVCFVGRTGNLALVDFPHARYNCGVYPWAPGATAAARCGNCWCYVCDANASRCPEWSTHCQATNKEAKWRELRTAWSKPEGPPAAPPALLPQRGAPPAPALPLSAARTRTPLQPPVAVSSILAPLDHLADKWTAERVMQEVAQVYPLEEPEPEGLRASLRPYQKQSLAFMLNMERAPEYELLLGEREVQRRDEANPPQGPMRGGWLCDETGMGKTCVCAALILAQPRPAISSARDLAELRCRAQVDSRERLELTIDGKRYDGCGSRWSAHQPSKHVYLMEEHKETALSSSWRRKTPEVTKPNPEWEAWTPPPTVHLGATVVVTSNALLCQWQDELRKFAPSLRVATYFGSRAAKDAVFAKLQHLDVVLTTYATSLFGFVDMYMNFERLIIDESHTTDKGKLGFEAIAARCKFVWGVTATPITSSVDDLGVVAELLGQKKRLKNACSGTRFTHSVVALLRRLMIRHTKSQRIGGAVALALPEADAQTVWLEMKKDERAKYDDIRQAGLQEQGALLFALERRLQQRRYACAGVRAENKIGINPDGSRSFRVTHDGAKAAALLADLEALRREDAAVHAVVFTHHVDCYEHLRKRLKAAGFGIYGFKGGDPVRKRHDTIRKFQASIDAAQPGVAPAADTFAKVFIATIKVGNMGLTLTAATRVYLMEPCLDPSMEVQAAGRIHRLGQTKEVLVKRFCYRNSIDASVIRSHDRMWLGDLAIANKCFLRATVELFLDTRDDECQTRRFYSPEVCLPSRVRLLAFSRFACLNRFYLFAAPRPLLTAQSLHLSSPLLACMFAAVRSRCAHVRALTRTHGAYVR</sequence>
<evidence type="ECO:0000256" key="3">
    <source>
        <dbReference type="ARBA" id="ARBA00022840"/>
    </source>
</evidence>
<protein>
    <recommendedName>
        <fullName evidence="8">Helicase ATP-binding domain-containing protein</fullName>
    </recommendedName>
</protein>
<evidence type="ECO:0000256" key="1">
    <source>
        <dbReference type="ARBA" id="ARBA00022741"/>
    </source>
</evidence>
<evidence type="ECO:0000313" key="7">
    <source>
        <dbReference type="EMBL" id="CAE0765293.1"/>
    </source>
</evidence>
<evidence type="ECO:0000259" key="5">
    <source>
        <dbReference type="PROSITE" id="PS51192"/>
    </source>
</evidence>
<dbReference type="Gene3D" id="3.40.50.10810">
    <property type="entry name" value="Tandem AAA-ATPase domain"/>
    <property type="match status" value="2"/>
</dbReference>
<gene>
    <name evidence="7" type="ORF">PCAR00345_LOCUS17905</name>
</gene>
<feature type="compositionally biased region" description="Pro residues" evidence="4">
    <location>
        <begin position="209"/>
        <end position="228"/>
    </location>
</feature>
<dbReference type="SUPFAM" id="SSF52540">
    <property type="entry name" value="P-loop containing nucleoside triphosphate hydrolases"/>
    <property type="match status" value="2"/>
</dbReference>
<dbReference type="PROSITE" id="PS51192">
    <property type="entry name" value="HELICASE_ATP_BIND_1"/>
    <property type="match status" value="1"/>
</dbReference>
<dbReference type="PANTHER" id="PTHR45626:SF38">
    <property type="entry name" value="DEAD-BOX PROTEIN"/>
    <property type="match status" value="1"/>
</dbReference>
<dbReference type="SMART" id="SM00490">
    <property type="entry name" value="HELICc"/>
    <property type="match status" value="1"/>
</dbReference>
<dbReference type="PROSITE" id="PS51194">
    <property type="entry name" value="HELICASE_CTER"/>
    <property type="match status" value="1"/>
</dbReference>
<name>A0A7S4BGN6_CHRCT</name>
<evidence type="ECO:0000256" key="2">
    <source>
        <dbReference type="ARBA" id="ARBA00022801"/>
    </source>
</evidence>
<dbReference type="Pfam" id="PF00176">
    <property type="entry name" value="SNF2-rel_dom"/>
    <property type="match status" value="1"/>
</dbReference>
<keyword evidence="1" id="KW-0547">Nucleotide-binding</keyword>
<dbReference type="InterPro" id="IPR050628">
    <property type="entry name" value="SNF2_RAD54_helicase_TF"/>
</dbReference>
<dbReference type="GO" id="GO:0006281">
    <property type="term" value="P:DNA repair"/>
    <property type="evidence" value="ECO:0007669"/>
    <property type="project" value="TreeGrafter"/>
</dbReference>
<accession>A0A7S4BGN6</accession>
<dbReference type="InterPro" id="IPR049730">
    <property type="entry name" value="SNF2/RAD54-like_C"/>
</dbReference>
<dbReference type="InterPro" id="IPR014001">
    <property type="entry name" value="Helicase_ATP-bd"/>
</dbReference>
<dbReference type="GO" id="GO:0005634">
    <property type="term" value="C:nucleus"/>
    <property type="evidence" value="ECO:0007669"/>
    <property type="project" value="TreeGrafter"/>
</dbReference>
<dbReference type="EMBL" id="HBIZ01028200">
    <property type="protein sequence ID" value="CAE0765293.1"/>
    <property type="molecule type" value="Transcribed_RNA"/>
</dbReference>
<feature type="domain" description="Helicase ATP-binding" evidence="5">
    <location>
        <begin position="444"/>
        <end position="567"/>
    </location>
</feature>
<dbReference type="GO" id="GO:0008094">
    <property type="term" value="F:ATP-dependent activity, acting on DNA"/>
    <property type="evidence" value="ECO:0007669"/>
    <property type="project" value="TreeGrafter"/>
</dbReference>
<evidence type="ECO:0000256" key="4">
    <source>
        <dbReference type="SAM" id="MobiDB-lite"/>
    </source>
</evidence>
<dbReference type="InterPro" id="IPR000330">
    <property type="entry name" value="SNF2_N"/>
</dbReference>
<keyword evidence="3" id="KW-0067">ATP-binding</keyword>
<dbReference type="GO" id="GO:0016787">
    <property type="term" value="F:hydrolase activity"/>
    <property type="evidence" value="ECO:0007669"/>
    <property type="project" value="UniProtKB-KW"/>
</dbReference>
<proteinExistence type="predicted"/>
<feature type="region of interest" description="Disordered" evidence="4">
    <location>
        <begin position="206"/>
        <end position="228"/>
    </location>
</feature>
<reference evidence="7" key="1">
    <citation type="submission" date="2021-01" db="EMBL/GenBank/DDBJ databases">
        <authorList>
            <person name="Corre E."/>
            <person name="Pelletier E."/>
            <person name="Niang G."/>
            <person name="Scheremetjew M."/>
            <person name="Finn R."/>
            <person name="Kale V."/>
            <person name="Holt S."/>
            <person name="Cochrane G."/>
            <person name="Meng A."/>
            <person name="Brown T."/>
            <person name="Cohen L."/>
        </authorList>
    </citation>
    <scope>NUCLEOTIDE SEQUENCE</scope>
    <source>
        <strain evidence="7">CCMP645</strain>
    </source>
</reference>
<dbReference type="SMART" id="SM00487">
    <property type="entry name" value="DEXDc"/>
    <property type="match status" value="1"/>
</dbReference>
<dbReference type="CDD" id="cd18793">
    <property type="entry name" value="SF2_C_SNF"/>
    <property type="match status" value="1"/>
</dbReference>
<dbReference type="PANTHER" id="PTHR45626">
    <property type="entry name" value="TRANSCRIPTION TERMINATION FACTOR 2-RELATED"/>
    <property type="match status" value="1"/>
</dbReference>